<accession>A0AAP4F583</accession>
<keyword evidence="3" id="KW-0479">Metal-binding</keyword>
<keyword evidence="4 9" id="KW-0255">Endonuclease</keyword>
<dbReference type="Pfam" id="PF07521">
    <property type="entry name" value="RMMBL"/>
    <property type="match status" value="1"/>
</dbReference>
<keyword evidence="2 9" id="KW-0540">Nuclease</keyword>
<dbReference type="Gene3D" id="3.60.15.10">
    <property type="entry name" value="Ribonuclease Z/Hydroxyacylglutathione hydrolase-like"/>
    <property type="match status" value="1"/>
</dbReference>
<evidence type="ECO:0000259" key="11">
    <source>
        <dbReference type="SMART" id="SM00849"/>
    </source>
</evidence>
<dbReference type="GO" id="GO:0006364">
    <property type="term" value="P:rRNA processing"/>
    <property type="evidence" value="ECO:0007669"/>
    <property type="project" value="UniProtKB-UniRule"/>
</dbReference>
<evidence type="ECO:0000256" key="2">
    <source>
        <dbReference type="ARBA" id="ARBA00022722"/>
    </source>
</evidence>
<evidence type="ECO:0000256" key="1">
    <source>
        <dbReference type="ARBA" id="ARBA00022490"/>
    </source>
</evidence>
<evidence type="ECO:0000256" key="10">
    <source>
        <dbReference type="SAM" id="MobiDB-lite"/>
    </source>
</evidence>
<evidence type="ECO:0000256" key="5">
    <source>
        <dbReference type="ARBA" id="ARBA00022801"/>
    </source>
</evidence>
<evidence type="ECO:0000256" key="4">
    <source>
        <dbReference type="ARBA" id="ARBA00022759"/>
    </source>
</evidence>
<dbReference type="InterPro" id="IPR041636">
    <property type="entry name" value="RNase_J_C"/>
</dbReference>
<dbReference type="GO" id="GO:0004521">
    <property type="term" value="F:RNA endonuclease activity"/>
    <property type="evidence" value="ECO:0007669"/>
    <property type="project" value="UniProtKB-UniRule"/>
</dbReference>
<feature type="compositionally biased region" description="Polar residues" evidence="10">
    <location>
        <begin position="66"/>
        <end position="78"/>
    </location>
</feature>
<dbReference type="InterPro" id="IPR055132">
    <property type="entry name" value="RNase_J_b_CASP"/>
</dbReference>
<dbReference type="HAMAP" id="MF_01491">
    <property type="entry name" value="RNase_J_bact"/>
    <property type="match status" value="1"/>
</dbReference>
<keyword evidence="7 9" id="KW-0269">Exonuclease</keyword>
<keyword evidence="6" id="KW-0862">Zinc</keyword>
<dbReference type="EC" id="3.1.-.-" evidence="9"/>
<dbReference type="SUPFAM" id="SSF56281">
    <property type="entry name" value="Metallo-hydrolase/oxidoreductase"/>
    <property type="match status" value="1"/>
</dbReference>
<dbReference type="InterPro" id="IPR042173">
    <property type="entry name" value="RNase_J_2"/>
</dbReference>
<dbReference type="Pfam" id="PF17770">
    <property type="entry name" value="RNase_J_C"/>
    <property type="match status" value="1"/>
</dbReference>
<reference evidence="12" key="1">
    <citation type="submission" date="2023-05" db="EMBL/GenBank/DDBJ databases">
        <title>Metabolic capabilities are highly conserved among human nasal-associated Corynebacterium species in pangenomic analyses.</title>
        <authorList>
            <person name="Tran T.H."/>
            <person name="Roberts A.Q."/>
            <person name="Escapa I.F."/>
            <person name="Gao W."/>
            <person name="Conlan S."/>
            <person name="Kong H."/>
            <person name="Segre J.A."/>
            <person name="Kelly M.S."/>
            <person name="Lemon K.P."/>
        </authorList>
    </citation>
    <scope>NUCLEOTIDE SEQUENCE</scope>
    <source>
        <strain evidence="12">KPL2773</strain>
    </source>
</reference>
<dbReference type="RefSeq" id="WP_284599264.1">
    <property type="nucleotide sequence ID" value="NZ_JASNVH010000005.1"/>
</dbReference>
<keyword evidence="5 9" id="KW-0378">Hydrolase</keyword>
<dbReference type="GO" id="GO:0005737">
    <property type="term" value="C:cytoplasm"/>
    <property type="evidence" value="ECO:0007669"/>
    <property type="project" value="UniProtKB-SubCell"/>
</dbReference>
<dbReference type="NCBIfam" id="TIGR00649">
    <property type="entry name" value="MG423"/>
    <property type="match status" value="1"/>
</dbReference>
<comment type="caution">
    <text evidence="9">Lacks conserved residue(s) required for the propagation of feature annotation.</text>
</comment>
<keyword evidence="1 9" id="KW-0963">Cytoplasm</keyword>
<evidence type="ECO:0000256" key="6">
    <source>
        <dbReference type="ARBA" id="ARBA00022833"/>
    </source>
</evidence>
<evidence type="ECO:0000313" key="13">
    <source>
        <dbReference type="Proteomes" id="UP001224412"/>
    </source>
</evidence>
<dbReference type="EMBL" id="JASNVH010000005">
    <property type="protein sequence ID" value="MDK4306734.1"/>
    <property type="molecule type" value="Genomic_DNA"/>
</dbReference>
<comment type="subcellular location">
    <subcellularLocation>
        <location evidence="9">Cytoplasm</location>
    </subcellularLocation>
</comment>
<dbReference type="Proteomes" id="UP001224412">
    <property type="component" value="Unassembled WGS sequence"/>
</dbReference>
<evidence type="ECO:0000256" key="3">
    <source>
        <dbReference type="ARBA" id="ARBA00022723"/>
    </source>
</evidence>
<dbReference type="InterPro" id="IPR036866">
    <property type="entry name" value="RibonucZ/Hydroxyglut_hydro"/>
</dbReference>
<evidence type="ECO:0000313" key="12">
    <source>
        <dbReference type="EMBL" id="MDK4306734.1"/>
    </source>
</evidence>
<dbReference type="InterPro" id="IPR004613">
    <property type="entry name" value="RNase_J"/>
</dbReference>
<dbReference type="Pfam" id="PF22505">
    <property type="entry name" value="RNase_J_b_CASP"/>
    <property type="match status" value="1"/>
</dbReference>
<dbReference type="Gene3D" id="3.10.20.580">
    <property type="match status" value="1"/>
</dbReference>
<sequence length="754" mass="81392">MTESRTRSRKVSRKAGPPEDAATVAQSLSQSSGATDTAPSPSFKPPEANSQSGGSDDDGAGNNQNRQKSNKPNKQGAQKQGKPNKPDNKKSGKNPRSNNREDSGSNKQGAAKDSENNHGDGKDNNGGNSAKGRGRGSRGRNNRGRGGNNQGSGNNQGGNNNRGRRNVPKSMQGADLTKRLPEPPQLQKGSLRMYALGGISEIGRNMTVFEYDGKLLIIDCGVLFPSSGEPGVDLILPDFGPIEKKIDKVEALVVTHAHEDHIGAIPWLLKLRPDIPIVASKFTLALIAAKTKEHRQKPKMVEVNEKSDVSYGPFRCRFWAVNHSIPDALGIMLNTPAGSIIHTGDIKLDQTPLDNRPTDLPALSRYGDEGVDLMLCDSTNATVPGVSATEADIAPTLKRIVASAKNRVIVASFASNVYRVQAAIDAAVAAHRKVAFNGRSMLRNMDIAEKMGYLRVPKGTIIPIEEASKMAPHKTMLITTGTQGEPMAALSRMARREHRQITVRAGDLIILSSSLIPGNEEAVFGVMNMLSQIGAELITNADAKVHSSGHGYAGELLFLYNAARPKNAWPVHGEWRHLRANKELAISTGVPRERVMLAQNGGVIDMANGKAEVVGQKTVGNLYVDGLNMGNVDADTLADRTSLGAGGVVSITCVVDNRTSQLLERPRVETTGFAEDDRALIPQVVELVDNTMNDLAAEGENDTYRMVQKLRRKVSRFIEQNWKREPVILPTVVPMASEIEIVDDEEVDNSRESV</sequence>
<proteinExistence type="inferred from homology"/>
<dbReference type="GO" id="GO:0004534">
    <property type="term" value="F:5'-3' RNA exonuclease activity"/>
    <property type="evidence" value="ECO:0007669"/>
    <property type="project" value="UniProtKB-UniRule"/>
</dbReference>
<keyword evidence="8 9" id="KW-0694">RNA-binding</keyword>
<dbReference type="SMART" id="SM00849">
    <property type="entry name" value="Lactamase_B"/>
    <property type="match status" value="1"/>
</dbReference>
<feature type="compositionally biased region" description="Polar residues" evidence="10">
    <location>
        <begin position="24"/>
        <end position="40"/>
    </location>
</feature>
<comment type="similarity">
    <text evidence="9">Belongs to the metallo-beta-lactamase superfamily. RNA-metabolizing metallo-beta-lactamase-like family. Bacterial RNase J subfamily.</text>
</comment>
<feature type="region of interest" description="Disordered" evidence="10">
    <location>
        <begin position="1"/>
        <end position="186"/>
    </location>
</feature>
<feature type="compositionally biased region" description="Basic and acidic residues" evidence="10">
    <location>
        <begin position="98"/>
        <end position="123"/>
    </location>
</feature>
<dbReference type="Gene3D" id="3.40.50.10710">
    <property type="entry name" value="Metallo-hydrolase/oxidoreductase"/>
    <property type="match status" value="1"/>
</dbReference>
<evidence type="ECO:0000256" key="9">
    <source>
        <dbReference type="HAMAP-Rule" id="MF_01491"/>
    </source>
</evidence>
<comment type="caution">
    <text evidence="12">The sequence shown here is derived from an EMBL/GenBank/DDBJ whole genome shotgun (WGS) entry which is preliminary data.</text>
</comment>
<feature type="compositionally biased region" description="Low complexity" evidence="10">
    <location>
        <begin position="48"/>
        <end position="65"/>
    </location>
</feature>
<dbReference type="InterPro" id="IPR030854">
    <property type="entry name" value="RNase_J_bac"/>
</dbReference>
<protein>
    <recommendedName>
        <fullName evidence="9">Ribonuclease J</fullName>
        <shortName evidence="9">RNase J</shortName>
        <ecNumber evidence="9">3.1.-.-</ecNumber>
    </recommendedName>
</protein>
<feature type="compositionally biased region" description="Basic residues" evidence="10">
    <location>
        <begin position="132"/>
        <end position="143"/>
    </location>
</feature>
<dbReference type="PANTHER" id="PTHR43694:SF1">
    <property type="entry name" value="RIBONUCLEASE J"/>
    <property type="match status" value="1"/>
</dbReference>
<dbReference type="CDD" id="cd07714">
    <property type="entry name" value="RNaseJ_MBL-fold"/>
    <property type="match status" value="1"/>
</dbReference>
<dbReference type="AlphaFoldDB" id="A0AAP4F583"/>
<dbReference type="PANTHER" id="PTHR43694">
    <property type="entry name" value="RIBONUCLEASE J"/>
    <property type="match status" value="1"/>
</dbReference>
<dbReference type="GO" id="GO:0003723">
    <property type="term" value="F:RNA binding"/>
    <property type="evidence" value="ECO:0007669"/>
    <property type="project" value="UniProtKB-UniRule"/>
</dbReference>
<name>A0AAP4F583_9CORY</name>
<evidence type="ECO:0000256" key="7">
    <source>
        <dbReference type="ARBA" id="ARBA00022839"/>
    </source>
</evidence>
<dbReference type="InterPro" id="IPR011108">
    <property type="entry name" value="RMMBL"/>
</dbReference>
<evidence type="ECO:0000256" key="8">
    <source>
        <dbReference type="ARBA" id="ARBA00022884"/>
    </source>
</evidence>
<dbReference type="GO" id="GO:0008270">
    <property type="term" value="F:zinc ion binding"/>
    <property type="evidence" value="ECO:0007669"/>
    <property type="project" value="InterPro"/>
</dbReference>
<comment type="subunit">
    <text evidence="9">Homodimer, may be a subunit of the RNA degradosome.</text>
</comment>
<dbReference type="Pfam" id="PF12706">
    <property type="entry name" value="Lactamase_B_2"/>
    <property type="match status" value="1"/>
</dbReference>
<organism evidence="12 13">
    <name type="scientific">Corynebacterium pseudodiphtheriticum</name>
    <dbReference type="NCBI Taxonomy" id="37637"/>
    <lineage>
        <taxon>Bacteria</taxon>
        <taxon>Bacillati</taxon>
        <taxon>Actinomycetota</taxon>
        <taxon>Actinomycetes</taxon>
        <taxon>Mycobacteriales</taxon>
        <taxon>Corynebacteriaceae</taxon>
        <taxon>Corynebacterium</taxon>
    </lineage>
</organism>
<keyword evidence="9" id="KW-0698">rRNA processing</keyword>
<gene>
    <name evidence="9" type="primary">rnj</name>
    <name evidence="12" type="ORF">QPX42_04100</name>
</gene>
<comment type="function">
    <text evidence="9">An RNase that has 5'-3' exonuclease and possibly endonuclease activity. Involved in maturation of rRNA and in some organisms also mRNA maturation and/or decay.</text>
</comment>
<feature type="domain" description="Metallo-beta-lactamase" evidence="11">
    <location>
        <begin position="203"/>
        <end position="397"/>
    </location>
</feature>
<dbReference type="InterPro" id="IPR001279">
    <property type="entry name" value="Metallo-B-lactamas"/>
</dbReference>
<feature type="compositionally biased region" description="Gly residues" evidence="10">
    <location>
        <begin position="144"/>
        <end position="156"/>
    </location>
</feature>